<organism evidence="1 2">
    <name type="scientific">Smallanthus sonchifolius</name>
    <dbReference type="NCBI Taxonomy" id="185202"/>
    <lineage>
        <taxon>Eukaryota</taxon>
        <taxon>Viridiplantae</taxon>
        <taxon>Streptophyta</taxon>
        <taxon>Embryophyta</taxon>
        <taxon>Tracheophyta</taxon>
        <taxon>Spermatophyta</taxon>
        <taxon>Magnoliopsida</taxon>
        <taxon>eudicotyledons</taxon>
        <taxon>Gunneridae</taxon>
        <taxon>Pentapetalae</taxon>
        <taxon>asterids</taxon>
        <taxon>campanulids</taxon>
        <taxon>Asterales</taxon>
        <taxon>Asteraceae</taxon>
        <taxon>Asteroideae</taxon>
        <taxon>Heliantheae alliance</taxon>
        <taxon>Millerieae</taxon>
        <taxon>Smallanthus</taxon>
    </lineage>
</organism>
<evidence type="ECO:0000313" key="1">
    <source>
        <dbReference type="EMBL" id="KAI3824649.1"/>
    </source>
</evidence>
<dbReference type="EMBL" id="CM042019">
    <property type="protein sequence ID" value="KAI3824649.1"/>
    <property type="molecule type" value="Genomic_DNA"/>
</dbReference>
<comment type="caution">
    <text evidence="1">The sequence shown here is derived from an EMBL/GenBank/DDBJ whole genome shotgun (WGS) entry which is preliminary data.</text>
</comment>
<evidence type="ECO:0000313" key="2">
    <source>
        <dbReference type="Proteomes" id="UP001056120"/>
    </source>
</evidence>
<name>A0ACB9JX99_9ASTR</name>
<reference evidence="1 2" key="2">
    <citation type="journal article" date="2022" name="Mol. Ecol. Resour.">
        <title>The genomes of chicory, endive, great burdock and yacon provide insights into Asteraceae paleo-polyploidization history and plant inulin production.</title>
        <authorList>
            <person name="Fan W."/>
            <person name="Wang S."/>
            <person name="Wang H."/>
            <person name="Wang A."/>
            <person name="Jiang F."/>
            <person name="Liu H."/>
            <person name="Zhao H."/>
            <person name="Xu D."/>
            <person name="Zhang Y."/>
        </authorList>
    </citation>
    <scope>NUCLEOTIDE SEQUENCE [LARGE SCALE GENOMIC DNA]</scope>
    <source>
        <strain evidence="2">cv. Yunnan</strain>
        <tissue evidence="1">Leaves</tissue>
    </source>
</reference>
<gene>
    <name evidence="1" type="ORF">L1987_06116</name>
</gene>
<sequence length="121" mass="14087">MDEKGDFKETLCDDVQGMLALYEAAYMRVEGEQVLDEALEFTKTHLAVIAKDPCDSLSRNEIQQALNLPLRKRLPRLEAVRYIPIYQQQPTHNELLLKLAKLDFNILQSMHKKELSQICKW</sequence>
<keyword evidence="2" id="KW-1185">Reference proteome</keyword>
<protein>
    <submittedName>
        <fullName evidence="1">Uncharacterized protein</fullName>
    </submittedName>
</protein>
<reference evidence="2" key="1">
    <citation type="journal article" date="2022" name="Mol. Ecol. Resour.">
        <title>The genomes of chicory, endive, great burdock and yacon provide insights into Asteraceae palaeo-polyploidization history and plant inulin production.</title>
        <authorList>
            <person name="Fan W."/>
            <person name="Wang S."/>
            <person name="Wang H."/>
            <person name="Wang A."/>
            <person name="Jiang F."/>
            <person name="Liu H."/>
            <person name="Zhao H."/>
            <person name="Xu D."/>
            <person name="Zhang Y."/>
        </authorList>
    </citation>
    <scope>NUCLEOTIDE SEQUENCE [LARGE SCALE GENOMIC DNA]</scope>
    <source>
        <strain evidence="2">cv. Yunnan</strain>
    </source>
</reference>
<proteinExistence type="predicted"/>
<accession>A0ACB9JX99</accession>
<dbReference type="Proteomes" id="UP001056120">
    <property type="component" value="Linkage Group LG02"/>
</dbReference>